<reference evidence="1" key="1">
    <citation type="submission" date="2022-11" db="EMBL/GenBank/DDBJ databases">
        <title>Streptococcus macedonicus and Acinetobacter baumannii: co-inhabitants of the cheese production environment.</title>
        <authorList>
            <person name="Johnson J."/>
        </authorList>
    </citation>
    <scope>NUCLEOTIDE SEQUENCE</scope>
    <source>
        <strain evidence="1">E37</strain>
    </source>
</reference>
<evidence type="ECO:0000313" key="1">
    <source>
        <dbReference type="EMBL" id="WAK63930.1"/>
    </source>
</evidence>
<dbReference type="AlphaFoldDB" id="A0AA47FDA3"/>
<name>A0AA47FDA3_STRMC</name>
<gene>
    <name evidence="1" type="ORF">OQG81_03515</name>
</gene>
<organism evidence="1 2">
    <name type="scientific">Streptococcus macedonicus</name>
    <name type="common">Streptococcus gallolyticus macedonicus</name>
    <dbReference type="NCBI Taxonomy" id="59310"/>
    <lineage>
        <taxon>Bacteria</taxon>
        <taxon>Bacillati</taxon>
        <taxon>Bacillota</taxon>
        <taxon>Bacilli</taxon>
        <taxon>Lactobacillales</taxon>
        <taxon>Streptococcaceae</taxon>
        <taxon>Streptococcus</taxon>
    </lineage>
</organism>
<sequence>MIQRQTLQAQSGQKLYAVMDGKVMVVNKDLKGKCETKTTNLIISDKGDAMLTYSRCFASV</sequence>
<dbReference type="Proteomes" id="UP001156410">
    <property type="component" value="Chromosome"/>
</dbReference>
<protein>
    <submittedName>
        <fullName evidence="1">Uncharacterized protein</fullName>
    </submittedName>
</protein>
<proteinExistence type="predicted"/>
<dbReference type="EMBL" id="CP113440">
    <property type="protein sequence ID" value="WAK63930.1"/>
    <property type="molecule type" value="Genomic_DNA"/>
</dbReference>
<reference evidence="1" key="2">
    <citation type="submission" date="2022-11" db="EMBL/GenBank/DDBJ databases">
        <authorList>
            <person name="Johnson J.D."/>
        </authorList>
    </citation>
    <scope>NUCLEOTIDE SEQUENCE</scope>
    <source>
        <strain evidence="1">E37</strain>
    </source>
</reference>
<accession>A0AA47FDA3</accession>
<evidence type="ECO:0000313" key="2">
    <source>
        <dbReference type="Proteomes" id="UP001156410"/>
    </source>
</evidence>
<dbReference type="RefSeq" id="WP_269441561.1">
    <property type="nucleotide sequence ID" value="NZ_CP113440.1"/>
</dbReference>